<dbReference type="PRINTS" id="PR00781">
    <property type="entry name" value="LIPOSIGPTASE"/>
</dbReference>
<evidence type="ECO:0000256" key="10">
    <source>
        <dbReference type="RuleBase" id="RU004181"/>
    </source>
</evidence>
<reference evidence="11" key="1">
    <citation type="submission" date="2022-05" db="EMBL/GenBank/DDBJ databases">
        <title>Single-amplified genomics reveal most streamlined microbe among free-living bacteria.</title>
        <authorList>
            <person name="Roda-Garcia J."/>
            <person name="Haro-Moreno J.M."/>
            <person name="Rodriguez-Valera F."/>
            <person name="Almagro-Moreno S."/>
            <person name="Lopez-Perez M."/>
        </authorList>
    </citation>
    <scope>NUCLEOTIDE SEQUENCE</scope>
    <source>
        <strain evidence="11">TMED112-D2-2</strain>
    </source>
</reference>
<keyword evidence="6 9" id="KW-0378">Hydrolase</keyword>
<evidence type="ECO:0000256" key="8">
    <source>
        <dbReference type="ARBA" id="ARBA00023136"/>
    </source>
</evidence>
<evidence type="ECO:0000256" key="9">
    <source>
        <dbReference type="HAMAP-Rule" id="MF_00161"/>
    </source>
</evidence>
<evidence type="ECO:0000256" key="3">
    <source>
        <dbReference type="ARBA" id="ARBA00022670"/>
    </source>
</evidence>
<dbReference type="InterPro" id="IPR001872">
    <property type="entry name" value="Peptidase_A8"/>
</dbReference>
<evidence type="ECO:0000256" key="6">
    <source>
        <dbReference type="ARBA" id="ARBA00022801"/>
    </source>
</evidence>
<accession>A0A9Q8X4J5</accession>
<feature type="transmembrane region" description="Helical" evidence="9">
    <location>
        <begin position="57"/>
        <end position="74"/>
    </location>
</feature>
<feature type="active site" evidence="9">
    <location>
        <position position="128"/>
    </location>
</feature>
<feature type="transmembrane region" description="Helical" evidence="9">
    <location>
        <begin position="86"/>
        <end position="107"/>
    </location>
</feature>
<keyword evidence="4 9" id="KW-0812">Transmembrane</keyword>
<evidence type="ECO:0000256" key="2">
    <source>
        <dbReference type="ARBA" id="ARBA00022475"/>
    </source>
</evidence>
<comment type="catalytic activity">
    <reaction evidence="9">
        <text>Release of signal peptides from bacterial membrane prolipoproteins. Hydrolyzes -Xaa-Yaa-Zaa-|-(S,diacylglyceryl)Cys-, in which Xaa is hydrophobic (preferably Leu), and Yaa (Ala or Ser) and Zaa (Gly or Ala) have small, neutral side chains.</text>
        <dbReference type="EC" id="3.4.23.36"/>
    </reaction>
</comment>
<dbReference type="GO" id="GO:0005886">
    <property type="term" value="C:plasma membrane"/>
    <property type="evidence" value="ECO:0007669"/>
    <property type="project" value="UniProtKB-SubCell"/>
</dbReference>
<dbReference type="PANTHER" id="PTHR33695">
    <property type="entry name" value="LIPOPROTEIN SIGNAL PEPTIDASE"/>
    <property type="match status" value="1"/>
</dbReference>
<keyword evidence="2 9" id="KW-1003">Cell membrane</keyword>
<evidence type="ECO:0000256" key="4">
    <source>
        <dbReference type="ARBA" id="ARBA00022692"/>
    </source>
</evidence>
<evidence type="ECO:0000256" key="5">
    <source>
        <dbReference type="ARBA" id="ARBA00022750"/>
    </source>
</evidence>
<dbReference type="NCBIfam" id="TIGR00077">
    <property type="entry name" value="lspA"/>
    <property type="match status" value="1"/>
</dbReference>
<dbReference type="EC" id="3.4.23.36" evidence="9"/>
<dbReference type="Pfam" id="PF01252">
    <property type="entry name" value="Peptidase_A8"/>
    <property type="match status" value="1"/>
</dbReference>
<feature type="active site" evidence="9">
    <location>
        <position position="110"/>
    </location>
</feature>
<evidence type="ECO:0000256" key="1">
    <source>
        <dbReference type="ARBA" id="ARBA00006139"/>
    </source>
</evidence>
<sequence length="151" mass="17592">MKDFSLIAVLTSIDIYLKYFFSTFTLKPYSFLPFLDLYVTENRGIALSMLDDLNDEMQFVLTLTIFFVLVFLISQYFRSEGRFQKFAIIIIFAGGLGNFLERIYHGYVTDYLHLHINNYSLFVFNFADALITLGAIIIVFTLVNNNEKRIT</sequence>
<dbReference type="AlphaFoldDB" id="A0A9Q8X4J5"/>
<comment type="subcellular location">
    <subcellularLocation>
        <location evidence="9">Cell membrane</location>
        <topology evidence="9">Multi-pass membrane protein</topology>
    </subcellularLocation>
</comment>
<dbReference type="PANTHER" id="PTHR33695:SF1">
    <property type="entry name" value="LIPOPROTEIN SIGNAL PEPTIDASE"/>
    <property type="match status" value="1"/>
</dbReference>
<dbReference type="EMBL" id="CP097966">
    <property type="protein sequence ID" value="URQ63541.1"/>
    <property type="molecule type" value="Genomic_DNA"/>
</dbReference>
<name>A0A9Q8X4J5_9GAMM</name>
<dbReference type="GO" id="GO:0004190">
    <property type="term" value="F:aspartic-type endopeptidase activity"/>
    <property type="evidence" value="ECO:0007669"/>
    <property type="project" value="UniProtKB-UniRule"/>
</dbReference>
<keyword evidence="7 9" id="KW-1133">Transmembrane helix</keyword>
<proteinExistence type="inferred from homology"/>
<dbReference type="Proteomes" id="UP001056381">
    <property type="component" value="Chromosome"/>
</dbReference>
<keyword evidence="3 9" id="KW-0645">Protease</keyword>
<comment type="caution">
    <text evidence="9">Lacks conserved residue(s) required for the propagation of feature annotation.</text>
</comment>
<comment type="similarity">
    <text evidence="1 9 10">Belongs to the peptidase A8 family.</text>
</comment>
<comment type="pathway">
    <text evidence="9">Protein modification; lipoprotein biosynthesis (signal peptide cleavage).</text>
</comment>
<gene>
    <name evidence="9 11" type="primary">lspA</name>
    <name evidence="11" type="ORF">M9B40_01925</name>
</gene>
<dbReference type="GO" id="GO:0006508">
    <property type="term" value="P:proteolysis"/>
    <property type="evidence" value="ECO:0007669"/>
    <property type="project" value="UniProtKB-KW"/>
</dbReference>
<comment type="function">
    <text evidence="9">This protein specifically catalyzes the removal of signal peptides from prolipoproteins.</text>
</comment>
<protein>
    <recommendedName>
        <fullName evidence="9">Lipoprotein signal peptidase</fullName>
        <ecNumber evidence="9">3.4.23.36</ecNumber>
    </recommendedName>
    <alternativeName>
        <fullName evidence="9">Prolipoprotein signal peptidase</fullName>
    </alternativeName>
    <alternativeName>
        <fullName evidence="9">Signal peptidase II</fullName>
        <shortName evidence="9">SPase II</shortName>
    </alternativeName>
</protein>
<dbReference type="HAMAP" id="MF_00161">
    <property type="entry name" value="LspA"/>
    <property type="match status" value="1"/>
</dbReference>
<organism evidence="11 12">
    <name type="scientific">SAR86 cluster bacterium</name>
    <dbReference type="NCBI Taxonomy" id="2030880"/>
    <lineage>
        <taxon>Bacteria</taxon>
        <taxon>Pseudomonadati</taxon>
        <taxon>Pseudomonadota</taxon>
        <taxon>Gammaproteobacteria</taxon>
        <taxon>SAR86 cluster</taxon>
    </lineage>
</organism>
<keyword evidence="5 9" id="KW-0064">Aspartyl protease</keyword>
<evidence type="ECO:0000256" key="7">
    <source>
        <dbReference type="ARBA" id="ARBA00022989"/>
    </source>
</evidence>
<evidence type="ECO:0000313" key="12">
    <source>
        <dbReference type="Proteomes" id="UP001056381"/>
    </source>
</evidence>
<keyword evidence="12" id="KW-1185">Reference proteome</keyword>
<feature type="transmembrane region" description="Helical" evidence="9">
    <location>
        <begin position="119"/>
        <end position="143"/>
    </location>
</feature>
<keyword evidence="8 9" id="KW-0472">Membrane</keyword>
<evidence type="ECO:0000313" key="11">
    <source>
        <dbReference type="EMBL" id="URQ63541.1"/>
    </source>
</evidence>